<feature type="region of interest" description="Disordered" evidence="1">
    <location>
        <begin position="77"/>
        <end position="116"/>
    </location>
</feature>
<reference evidence="2" key="1">
    <citation type="journal article" date="2015" name="Proc. Natl. Acad. Sci. U.S.A.">
        <title>Networks of energetic and metabolic interactions define dynamics in microbial communities.</title>
        <authorList>
            <person name="Embree M."/>
            <person name="Liu J.K."/>
            <person name="Al-Bassam M.M."/>
            <person name="Zengler K."/>
        </authorList>
    </citation>
    <scope>NUCLEOTIDE SEQUENCE</scope>
</reference>
<name>A0A0W8FAP5_9ZZZZ</name>
<dbReference type="EMBL" id="LNQE01001409">
    <property type="protein sequence ID" value="KUG17964.1"/>
    <property type="molecule type" value="Genomic_DNA"/>
</dbReference>
<evidence type="ECO:0000313" key="2">
    <source>
        <dbReference type="EMBL" id="KUG17964.1"/>
    </source>
</evidence>
<dbReference type="PANTHER" id="PTHR33969:SF2">
    <property type="entry name" value="SEGREGATION AND CONDENSATION PROTEIN A"/>
    <property type="match status" value="1"/>
</dbReference>
<gene>
    <name evidence="2" type="ORF">ASZ90_012339</name>
</gene>
<organism evidence="2">
    <name type="scientific">hydrocarbon metagenome</name>
    <dbReference type="NCBI Taxonomy" id="938273"/>
    <lineage>
        <taxon>unclassified sequences</taxon>
        <taxon>metagenomes</taxon>
        <taxon>ecological metagenomes</taxon>
    </lineage>
</organism>
<dbReference type="PANTHER" id="PTHR33969">
    <property type="entry name" value="SEGREGATION AND CONDENSATION PROTEIN A"/>
    <property type="match status" value="1"/>
</dbReference>
<proteinExistence type="predicted"/>
<sequence>MSEDPFMKNPRDFEFGEPAEVLVELARRGDIDPWDIDIARTTEKFLQYIDSLEKRDLRIPARTLLYASILLRMKSDSMEGQKEVADEEPEPELEEVGEEVWEEERESTLPRPPVRRRTKRPVTLEELISELKKAEMVGRRKAMRDRWPSTEEKALDLSHDEGIEERIRFLGPILDDMFMEKKTITFQDINSRDGLNEDGVTNYVSLLFMAQRKQVWLEQEEIFGDLFVKRHP</sequence>
<dbReference type="AlphaFoldDB" id="A0A0W8FAP5"/>
<comment type="caution">
    <text evidence="2">The sequence shown here is derived from an EMBL/GenBank/DDBJ whole genome shotgun (WGS) entry which is preliminary data.</text>
</comment>
<evidence type="ECO:0000256" key="1">
    <source>
        <dbReference type="SAM" id="MobiDB-lite"/>
    </source>
</evidence>
<accession>A0A0W8FAP5</accession>
<dbReference type="Gene3D" id="6.10.250.2410">
    <property type="match status" value="1"/>
</dbReference>
<dbReference type="InterPro" id="IPR003768">
    <property type="entry name" value="ScpA"/>
</dbReference>
<dbReference type="InterPro" id="IPR023093">
    <property type="entry name" value="ScpA-like_C"/>
</dbReference>
<dbReference type="Pfam" id="PF02616">
    <property type="entry name" value="SMC_ScpA"/>
    <property type="match status" value="1"/>
</dbReference>
<feature type="compositionally biased region" description="Acidic residues" evidence="1">
    <location>
        <begin position="85"/>
        <end position="105"/>
    </location>
</feature>
<protein>
    <submittedName>
        <fullName evidence="2">Segregation and condensation protein a</fullName>
    </submittedName>
</protein>
<dbReference type="Gene3D" id="1.10.10.580">
    <property type="entry name" value="Structural maintenance of chromosome 1. Chain E"/>
    <property type="match status" value="1"/>
</dbReference>